<keyword evidence="5" id="KW-1185">Reference proteome</keyword>
<dbReference type="OrthoDB" id="3967140at2"/>
<name>U5VRY1_9ACTN</name>
<evidence type="ECO:0008006" key="6">
    <source>
        <dbReference type="Google" id="ProtNLM"/>
    </source>
</evidence>
<keyword evidence="2" id="KW-1133">Transmembrane helix</keyword>
<dbReference type="PATRIC" id="fig|1246995.3.peg.1271"/>
<keyword evidence="3" id="KW-0732">Signal</keyword>
<dbReference type="eggNOG" id="ENOG503426H">
    <property type="taxonomic scope" value="Bacteria"/>
</dbReference>
<dbReference type="InterPro" id="IPR006311">
    <property type="entry name" value="TAT_signal"/>
</dbReference>
<keyword evidence="2" id="KW-0812">Transmembrane</keyword>
<evidence type="ECO:0000256" key="3">
    <source>
        <dbReference type="SAM" id="SignalP"/>
    </source>
</evidence>
<evidence type="ECO:0000313" key="4">
    <source>
        <dbReference type="EMBL" id="AGZ39542.1"/>
    </source>
</evidence>
<feature type="signal peptide" evidence="3">
    <location>
        <begin position="1"/>
        <end position="28"/>
    </location>
</feature>
<dbReference type="AlphaFoldDB" id="U5VRY1"/>
<gene>
    <name evidence="4" type="ORF">AFR_06265</name>
</gene>
<evidence type="ECO:0000313" key="5">
    <source>
        <dbReference type="Proteomes" id="UP000017746"/>
    </source>
</evidence>
<proteinExistence type="predicted"/>
<accession>U5VRY1</accession>
<evidence type="ECO:0000256" key="2">
    <source>
        <dbReference type="SAM" id="Phobius"/>
    </source>
</evidence>
<feature type="compositionally biased region" description="Polar residues" evidence="1">
    <location>
        <begin position="292"/>
        <end position="306"/>
    </location>
</feature>
<dbReference type="Proteomes" id="UP000017746">
    <property type="component" value="Chromosome"/>
</dbReference>
<evidence type="ECO:0000256" key="1">
    <source>
        <dbReference type="SAM" id="MobiDB-lite"/>
    </source>
</evidence>
<dbReference type="HOGENOM" id="CLU_525703_0_0_11"/>
<reference evidence="4 5" key="1">
    <citation type="journal article" date="2014" name="J. Biotechnol.">
        <title>Complete genome sequence of the actinobacterium Actinoplanes friuliensis HAG 010964, producer of the lipopeptide antibiotic friulimycin.</title>
        <authorList>
            <person name="Ruckert C."/>
            <person name="Szczepanowski R."/>
            <person name="Albersmeier A."/>
            <person name="Goesmann A."/>
            <person name="Fischer N."/>
            <person name="Steinkamper A."/>
            <person name="Puhler A."/>
            <person name="Biener R."/>
            <person name="Schwartz D."/>
            <person name="Kalinowski J."/>
        </authorList>
    </citation>
    <scope>NUCLEOTIDE SEQUENCE [LARGE SCALE GENOMIC DNA]</scope>
    <source>
        <strain evidence="4 5">DSM 7358</strain>
    </source>
</reference>
<feature type="transmembrane region" description="Helical" evidence="2">
    <location>
        <begin position="467"/>
        <end position="488"/>
    </location>
</feature>
<dbReference type="EMBL" id="CP006272">
    <property type="protein sequence ID" value="AGZ39542.1"/>
    <property type="molecule type" value="Genomic_DNA"/>
</dbReference>
<protein>
    <recommendedName>
        <fullName evidence="6">LPXTG-motif cell wall anchor domain-containing protein</fullName>
    </recommendedName>
</protein>
<feature type="chain" id="PRO_5004665619" description="LPXTG-motif cell wall anchor domain-containing protein" evidence="3">
    <location>
        <begin position="29"/>
        <end position="497"/>
    </location>
</feature>
<feature type="region of interest" description="Disordered" evidence="1">
    <location>
        <begin position="280"/>
        <end position="306"/>
    </location>
</feature>
<dbReference type="RefSeq" id="WP_023359073.1">
    <property type="nucleotide sequence ID" value="NC_022657.1"/>
</dbReference>
<dbReference type="KEGG" id="afs:AFR_06265"/>
<organism evidence="4 5">
    <name type="scientific">Actinoplanes friuliensis DSM 7358</name>
    <dbReference type="NCBI Taxonomy" id="1246995"/>
    <lineage>
        <taxon>Bacteria</taxon>
        <taxon>Bacillati</taxon>
        <taxon>Actinomycetota</taxon>
        <taxon>Actinomycetes</taxon>
        <taxon>Micromonosporales</taxon>
        <taxon>Micromonosporaceae</taxon>
        <taxon>Actinoplanes</taxon>
    </lineage>
</organism>
<keyword evidence="2" id="KW-0472">Membrane</keyword>
<dbReference type="PROSITE" id="PS51318">
    <property type="entry name" value="TAT"/>
    <property type="match status" value="1"/>
</dbReference>
<sequence length="497" mass="50959">MLSLSVRRALAGLTVAAAALAAGTPAFAAEPAAAGIKMIVSDVTVALNGPGSELRPQWYAEQEVTLTGAKLVYELSGLTDVALFDGDGAGSCVSESPTKLACSENYEMSFGPDGITGYFAALIKADKSAKLGSAGTVKATFSADDVAPITETAAVRVVGGVDLAAGPDLTLSRKPGAAFDVPLVVRNAGSTEAEGAAVIFNRDYAFESTRKFSNCIYSSAGDVRACVFDQALAPGETYRSATPYKLRADTYAPSTAVNQLEWLTPAELEDREVRGAAGDGGVLKLSRDTTKTTRQADTNPDNNWSNVEVNATGKNGTDLVAIGDKVTGAAGDVVTATVGVRNSGPATLDFGRAGSPAATIRVNIPQGTTVVGAPKSCVRDGDENWAYYCDGSYLLVAGDSETYDFRLRIDRVVADASGRVVVNEPCECDRFADDLDLSNNKSAIVVNADDDGDGGGAGGGLPVTGPMGAVGAAGLALLIAGGAGILVARRRRTSFVA</sequence>